<keyword evidence="1" id="KW-0805">Transcription regulation</keyword>
<dbReference type="InterPro" id="IPR009057">
    <property type="entry name" value="Homeodomain-like_sf"/>
</dbReference>
<evidence type="ECO:0000259" key="3">
    <source>
        <dbReference type="PROSITE" id="PS01124"/>
    </source>
</evidence>
<evidence type="ECO:0000256" key="1">
    <source>
        <dbReference type="ARBA" id="ARBA00023015"/>
    </source>
</evidence>
<dbReference type="PROSITE" id="PS01124">
    <property type="entry name" value="HTH_ARAC_FAMILY_2"/>
    <property type="match status" value="1"/>
</dbReference>
<feature type="domain" description="HTH araC/xylS-type" evidence="3">
    <location>
        <begin position="1"/>
        <end position="61"/>
    </location>
</feature>
<protein>
    <recommendedName>
        <fullName evidence="3">HTH araC/xylS-type domain-containing protein</fullName>
    </recommendedName>
</protein>
<evidence type="ECO:0000256" key="2">
    <source>
        <dbReference type="ARBA" id="ARBA00023163"/>
    </source>
</evidence>
<reference evidence="4 5" key="1">
    <citation type="submission" date="2018-03" db="EMBL/GenBank/DDBJ databases">
        <title>Genome sequencing of Weissella confusa isolates.</title>
        <authorList>
            <person name="Kajala I."/>
            <person name="Baruah R."/>
            <person name="Bergsveinson J."/>
            <person name="Juvonen R."/>
            <person name="Ziola B."/>
        </authorList>
    </citation>
    <scope>NUCLEOTIDE SEQUENCE [LARGE SCALE GENOMIC DNA]</scope>
    <source>
        <strain evidence="4 5">VTT E-062653</strain>
    </source>
</reference>
<dbReference type="AlphaFoldDB" id="A0A4Z0RY31"/>
<dbReference type="InterPro" id="IPR018060">
    <property type="entry name" value="HTH_AraC"/>
</dbReference>
<dbReference type="SUPFAM" id="SSF46689">
    <property type="entry name" value="Homeodomain-like"/>
    <property type="match status" value="1"/>
</dbReference>
<sequence>MALSPVQYIYQVRLTHFYQDLLQTDEPVKELLMKNGLTNKRLAMQYFKAAYGTTPLQARKQHNEL</sequence>
<dbReference type="EMBL" id="PVSN01000022">
    <property type="protein sequence ID" value="TGE73962.1"/>
    <property type="molecule type" value="Genomic_DNA"/>
</dbReference>
<dbReference type="Pfam" id="PF12833">
    <property type="entry name" value="HTH_18"/>
    <property type="match status" value="1"/>
</dbReference>
<organism evidence="4 5">
    <name type="scientific">Weissella confusa</name>
    <name type="common">Lactobacillus confusus</name>
    <dbReference type="NCBI Taxonomy" id="1583"/>
    <lineage>
        <taxon>Bacteria</taxon>
        <taxon>Bacillati</taxon>
        <taxon>Bacillota</taxon>
        <taxon>Bacilli</taxon>
        <taxon>Lactobacillales</taxon>
        <taxon>Lactobacillaceae</taxon>
        <taxon>Weissella</taxon>
    </lineage>
</organism>
<proteinExistence type="predicted"/>
<evidence type="ECO:0000313" key="4">
    <source>
        <dbReference type="EMBL" id="TGE73962.1"/>
    </source>
</evidence>
<dbReference type="GO" id="GO:0003700">
    <property type="term" value="F:DNA-binding transcription factor activity"/>
    <property type="evidence" value="ECO:0007669"/>
    <property type="project" value="InterPro"/>
</dbReference>
<comment type="caution">
    <text evidence="4">The sequence shown here is derived from an EMBL/GenBank/DDBJ whole genome shotgun (WGS) entry which is preliminary data.</text>
</comment>
<dbReference type="Proteomes" id="UP000297646">
    <property type="component" value="Unassembled WGS sequence"/>
</dbReference>
<accession>A0A4Z0RY31</accession>
<dbReference type="Gene3D" id="1.10.10.60">
    <property type="entry name" value="Homeodomain-like"/>
    <property type="match status" value="1"/>
</dbReference>
<dbReference type="OrthoDB" id="9799319at2"/>
<keyword evidence="2" id="KW-0804">Transcription</keyword>
<evidence type="ECO:0000313" key="5">
    <source>
        <dbReference type="Proteomes" id="UP000297646"/>
    </source>
</evidence>
<name>A0A4Z0RY31_WEICO</name>
<dbReference type="GO" id="GO:0043565">
    <property type="term" value="F:sequence-specific DNA binding"/>
    <property type="evidence" value="ECO:0007669"/>
    <property type="project" value="InterPro"/>
</dbReference>
<gene>
    <name evidence="4" type="ORF">C6P11_03975</name>
</gene>